<proteinExistence type="predicted"/>
<name>A0A4S1WRL6_9SPHN</name>
<sequence>MTEDEPAPEREDVVPFGRAYDYFKHLTGISLVSIGGVFAFMDGTGAKFDPRRVVIVLIAIGVAGVISLLMAGHLVSLEVKPMLHDKVTRQVRYGLIAATFFLAIGLGSFIQTFASAILK</sequence>
<keyword evidence="1" id="KW-1133">Transmembrane helix</keyword>
<dbReference type="OrthoDB" id="7573851at2"/>
<feature type="transmembrane region" description="Helical" evidence="1">
    <location>
        <begin position="53"/>
        <end position="75"/>
    </location>
</feature>
<comment type="caution">
    <text evidence="2">The sequence shown here is derived from an EMBL/GenBank/DDBJ whole genome shotgun (WGS) entry which is preliminary data.</text>
</comment>
<keyword evidence="1" id="KW-0472">Membrane</keyword>
<dbReference type="Proteomes" id="UP000309848">
    <property type="component" value="Unassembled WGS sequence"/>
</dbReference>
<keyword evidence="3" id="KW-1185">Reference proteome</keyword>
<organism evidence="2 3">
    <name type="scientific">Sphingomonas naasensis</name>
    <dbReference type="NCBI Taxonomy" id="1344951"/>
    <lineage>
        <taxon>Bacteria</taxon>
        <taxon>Pseudomonadati</taxon>
        <taxon>Pseudomonadota</taxon>
        <taxon>Alphaproteobacteria</taxon>
        <taxon>Sphingomonadales</taxon>
        <taxon>Sphingomonadaceae</taxon>
        <taxon>Sphingomonas</taxon>
    </lineage>
</organism>
<dbReference type="EMBL" id="SRXU01000001">
    <property type="protein sequence ID" value="TGX46031.1"/>
    <property type="molecule type" value="Genomic_DNA"/>
</dbReference>
<reference evidence="2 3" key="1">
    <citation type="submission" date="2019-04" db="EMBL/GenBank/DDBJ databases">
        <title>Sphingomonas psychrotolerans sp. nov., isolated from soil in the Tianshan Mountains, Xinjiang, China.</title>
        <authorList>
            <person name="Luo Y."/>
            <person name="Sheng H."/>
        </authorList>
    </citation>
    <scope>NUCLEOTIDE SEQUENCE [LARGE SCALE GENOMIC DNA]</scope>
    <source>
        <strain evidence="2 3">KIS18-15</strain>
    </source>
</reference>
<feature type="transmembrane region" description="Helical" evidence="1">
    <location>
        <begin position="22"/>
        <end position="41"/>
    </location>
</feature>
<gene>
    <name evidence="2" type="ORF">E5A74_02330</name>
</gene>
<protein>
    <submittedName>
        <fullName evidence="2">Uncharacterized protein</fullName>
    </submittedName>
</protein>
<evidence type="ECO:0000313" key="2">
    <source>
        <dbReference type="EMBL" id="TGX46031.1"/>
    </source>
</evidence>
<accession>A0A4S1WRL6</accession>
<dbReference type="AlphaFoldDB" id="A0A4S1WRL6"/>
<evidence type="ECO:0000313" key="3">
    <source>
        <dbReference type="Proteomes" id="UP000309848"/>
    </source>
</evidence>
<keyword evidence="1" id="KW-0812">Transmembrane</keyword>
<feature type="transmembrane region" description="Helical" evidence="1">
    <location>
        <begin position="95"/>
        <end position="118"/>
    </location>
</feature>
<evidence type="ECO:0000256" key="1">
    <source>
        <dbReference type="SAM" id="Phobius"/>
    </source>
</evidence>
<dbReference type="RefSeq" id="WP_135982440.1">
    <property type="nucleotide sequence ID" value="NZ_JAASQM010000001.1"/>
</dbReference>